<keyword evidence="2 4" id="KW-0808">Transferase</keyword>
<feature type="region of interest" description="Disordered" evidence="3">
    <location>
        <begin position="440"/>
        <end position="532"/>
    </location>
</feature>
<evidence type="ECO:0000256" key="1">
    <source>
        <dbReference type="ARBA" id="ARBA00022676"/>
    </source>
</evidence>
<dbReference type="CDD" id="cd03801">
    <property type="entry name" value="GT4_PimA-like"/>
    <property type="match status" value="1"/>
</dbReference>
<dbReference type="Gene3D" id="3.40.50.2000">
    <property type="entry name" value="Glycogen Phosphorylase B"/>
    <property type="match status" value="2"/>
</dbReference>
<evidence type="ECO:0000256" key="3">
    <source>
        <dbReference type="SAM" id="MobiDB-lite"/>
    </source>
</evidence>
<dbReference type="RefSeq" id="WP_378091600.1">
    <property type="nucleotide sequence ID" value="NZ_JBHSEP010000001.1"/>
</dbReference>
<dbReference type="GO" id="GO:0016757">
    <property type="term" value="F:glycosyltransferase activity"/>
    <property type="evidence" value="ECO:0007669"/>
    <property type="project" value="UniProtKB-KW"/>
</dbReference>
<dbReference type="PANTHER" id="PTHR12526:SF510">
    <property type="entry name" value="D-INOSITOL 3-PHOSPHATE GLYCOSYLTRANSFERASE"/>
    <property type="match status" value="1"/>
</dbReference>
<name>A0ABV9FA81_9BACL</name>
<keyword evidence="1 4" id="KW-0328">Glycosyltransferase</keyword>
<comment type="caution">
    <text evidence="4">The sequence shown here is derived from an EMBL/GenBank/DDBJ whole genome shotgun (WGS) entry which is preliminary data.</text>
</comment>
<dbReference type="EMBL" id="JBHSEP010000001">
    <property type="protein sequence ID" value="MFC4596954.1"/>
    <property type="molecule type" value="Genomic_DNA"/>
</dbReference>
<proteinExistence type="predicted"/>
<reference evidence="5" key="1">
    <citation type="journal article" date="2019" name="Int. J. Syst. Evol. Microbiol.">
        <title>The Global Catalogue of Microorganisms (GCM) 10K type strain sequencing project: providing services to taxonomists for standard genome sequencing and annotation.</title>
        <authorList>
            <consortium name="The Broad Institute Genomics Platform"/>
            <consortium name="The Broad Institute Genome Sequencing Center for Infectious Disease"/>
            <person name="Wu L."/>
            <person name="Ma J."/>
        </authorList>
    </citation>
    <scope>NUCLEOTIDE SEQUENCE [LARGE SCALE GENOMIC DNA]</scope>
    <source>
        <strain evidence="5">CCUG 49571</strain>
    </source>
</reference>
<evidence type="ECO:0000313" key="5">
    <source>
        <dbReference type="Proteomes" id="UP001596028"/>
    </source>
</evidence>
<dbReference type="EC" id="2.4.-.-" evidence="4"/>
<feature type="compositionally biased region" description="Basic residues" evidence="3">
    <location>
        <begin position="466"/>
        <end position="532"/>
    </location>
</feature>
<dbReference type="Proteomes" id="UP001596028">
    <property type="component" value="Unassembled WGS sequence"/>
</dbReference>
<keyword evidence="5" id="KW-1185">Reference proteome</keyword>
<accession>A0ABV9FA81</accession>
<evidence type="ECO:0000256" key="2">
    <source>
        <dbReference type="ARBA" id="ARBA00022679"/>
    </source>
</evidence>
<dbReference type="SUPFAM" id="SSF53756">
    <property type="entry name" value="UDP-Glycosyltransferase/glycogen phosphorylase"/>
    <property type="match status" value="1"/>
</dbReference>
<dbReference type="PANTHER" id="PTHR12526">
    <property type="entry name" value="GLYCOSYLTRANSFERASE"/>
    <property type="match status" value="1"/>
</dbReference>
<organism evidence="4 5">
    <name type="scientific">Cohnella hongkongensis</name>
    <dbReference type="NCBI Taxonomy" id="178337"/>
    <lineage>
        <taxon>Bacteria</taxon>
        <taxon>Bacillati</taxon>
        <taxon>Bacillota</taxon>
        <taxon>Bacilli</taxon>
        <taxon>Bacillales</taxon>
        <taxon>Paenibacillaceae</taxon>
        <taxon>Cohnella</taxon>
    </lineage>
</organism>
<gene>
    <name evidence="4" type="ORF">ACFO3S_01780</name>
</gene>
<sequence length="532" mass="59393">MNGTKPKLVIFSHICSPISVTGAEKLLLLFARELVRRFQCVMVVPQQGIIAEKAKELGVRIVVQEIPLCISLYTAASTIVQEIADMQRHPSWGRIHALLEEERPDCVLVNTTVHPLPAMAAKAKGIPTLWVLMETVMDRASKQTSVELVASNCDLVIGISHSTLQPIRELAPHARTFLLSPYLIREELLPGSWPYHRMRLRQQYGWGEHHRVAGFLAATIYSNKGLEPFVKAMLPIAASDGWARFLIQGKSADDAYYRHCQKLVRDSGYADRFLFLPFADQIQHAFPVMDVVVVPSLIAEGFGMTALEGLMFGKGVVAASSGGLEEIMNATGNQDYLVPPGDVGRLSEKVSALLGNGALLRAVGERNMQISQQVFGLEAFRQRLADLMAELPQTPVLARGPLWRGSEPTVYLVENGIKQPFASEETFLRRGFRFEEVTDVPEEDLQRLPSGPMLVDPGSGESPKPKPSRGKGRGIRRKKRRSGGRRARLARRRARLTGRRVRSAAGRRRPARRRARQRTRKRMGASARRRRR</sequence>
<evidence type="ECO:0000313" key="4">
    <source>
        <dbReference type="EMBL" id="MFC4596954.1"/>
    </source>
</evidence>
<dbReference type="Pfam" id="PF13692">
    <property type="entry name" value="Glyco_trans_1_4"/>
    <property type="match status" value="1"/>
</dbReference>
<protein>
    <submittedName>
        <fullName evidence="4">Glycosyltransferase family 4 protein</fullName>
        <ecNumber evidence="4">2.4.-.-</ecNumber>
    </submittedName>
</protein>